<proteinExistence type="predicted"/>
<sequence>SDRGIEGLSESAGVNRFFARVKELTHSACTHLRKLDEVGVRLDEYHHFYSCAPTHLQKIAGNHFSRAEDIASITVLNRGRMRDRIYTPRALYVARASPASTKCKT</sequence>
<evidence type="ECO:0000313" key="1">
    <source>
        <dbReference type="EMBL" id="EZA62091.1"/>
    </source>
</evidence>
<evidence type="ECO:0000313" key="2">
    <source>
        <dbReference type="Proteomes" id="UP000053097"/>
    </source>
</evidence>
<dbReference type="AlphaFoldDB" id="A0A026X263"/>
<gene>
    <name evidence="1" type="ORF">X777_05418</name>
</gene>
<accession>A0A026X263</accession>
<reference evidence="1 2" key="1">
    <citation type="journal article" date="2014" name="Curr. Biol.">
        <title>The genome of the clonal raider ant Cerapachys biroi.</title>
        <authorList>
            <person name="Oxley P.R."/>
            <person name="Ji L."/>
            <person name="Fetter-Pruneda I."/>
            <person name="McKenzie S.K."/>
            <person name="Li C."/>
            <person name="Hu H."/>
            <person name="Zhang G."/>
            <person name="Kronauer D.J."/>
        </authorList>
    </citation>
    <scope>NUCLEOTIDE SEQUENCE [LARGE SCALE GENOMIC DNA]</scope>
</reference>
<dbReference type="Proteomes" id="UP000053097">
    <property type="component" value="Unassembled WGS sequence"/>
</dbReference>
<protein>
    <submittedName>
        <fullName evidence="1">Uncharacterized protein</fullName>
    </submittedName>
</protein>
<organism evidence="1 2">
    <name type="scientific">Ooceraea biroi</name>
    <name type="common">Clonal raider ant</name>
    <name type="synonym">Cerapachys biroi</name>
    <dbReference type="NCBI Taxonomy" id="2015173"/>
    <lineage>
        <taxon>Eukaryota</taxon>
        <taxon>Metazoa</taxon>
        <taxon>Ecdysozoa</taxon>
        <taxon>Arthropoda</taxon>
        <taxon>Hexapoda</taxon>
        <taxon>Insecta</taxon>
        <taxon>Pterygota</taxon>
        <taxon>Neoptera</taxon>
        <taxon>Endopterygota</taxon>
        <taxon>Hymenoptera</taxon>
        <taxon>Apocrita</taxon>
        <taxon>Aculeata</taxon>
        <taxon>Formicoidea</taxon>
        <taxon>Formicidae</taxon>
        <taxon>Dorylinae</taxon>
        <taxon>Ooceraea</taxon>
    </lineage>
</organism>
<keyword evidence="2" id="KW-1185">Reference proteome</keyword>
<name>A0A026X263_OOCBI</name>
<feature type="non-terminal residue" evidence="1">
    <location>
        <position position="1"/>
    </location>
</feature>
<dbReference type="EMBL" id="KK107031">
    <property type="protein sequence ID" value="EZA62091.1"/>
    <property type="molecule type" value="Genomic_DNA"/>
</dbReference>